<sequence length="144" mass="16457">MPFVSITRLRIRSWRFLPAFFLHASRSNRQVSAAPGFRRGALLPDRRWTFWTLTLWDNAKDMRAYITAGAHKKAMPKLIHWCDEASIVHWEQPDLTPPSWPEADARMRREGRASKLRNPTAAHLAMAFAPVRDGTGAPIKPRGS</sequence>
<comment type="caution">
    <text evidence="2">The sequence shown here is derived from an EMBL/GenBank/DDBJ whole genome shotgun (WGS) entry which is preliminary data.</text>
</comment>
<feature type="domain" description="DUF3291" evidence="1">
    <location>
        <begin position="45"/>
        <end position="108"/>
    </location>
</feature>
<protein>
    <submittedName>
        <fullName evidence="2">DUF3291 domain-containing protein</fullName>
    </submittedName>
</protein>
<evidence type="ECO:0000259" key="1">
    <source>
        <dbReference type="Pfam" id="PF11695"/>
    </source>
</evidence>
<proteinExistence type="predicted"/>
<gene>
    <name evidence="2" type="ORF">E5A73_04065</name>
</gene>
<evidence type="ECO:0000313" key="3">
    <source>
        <dbReference type="Proteomes" id="UP000306147"/>
    </source>
</evidence>
<reference evidence="2 3" key="1">
    <citation type="submission" date="2019-04" db="EMBL/GenBank/DDBJ databases">
        <title>Sphingomonas psychrotolerans sp. nov., isolated from soil in the Tianshan Mountains, Xinjiang, China.</title>
        <authorList>
            <person name="Luo Y."/>
            <person name="Sheng H."/>
        </authorList>
    </citation>
    <scope>NUCLEOTIDE SEQUENCE [LARGE SCALE GENOMIC DNA]</scope>
    <source>
        <strain evidence="2 3">ZFGT-11</strain>
    </source>
</reference>
<dbReference type="InterPro" id="IPR011008">
    <property type="entry name" value="Dimeric_a/b-barrel"/>
</dbReference>
<dbReference type="RefSeq" id="WP_135962467.1">
    <property type="nucleotide sequence ID" value="NZ_SRXT01000001.1"/>
</dbReference>
<dbReference type="OrthoDB" id="1550774at2"/>
<dbReference type="AlphaFoldDB" id="A0A4S1XHZ2"/>
<dbReference type="InterPro" id="IPR021708">
    <property type="entry name" value="DUF3291"/>
</dbReference>
<evidence type="ECO:0000313" key="2">
    <source>
        <dbReference type="EMBL" id="TGX56269.1"/>
    </source>
</evidence>
<name>A0A4S1XHZ2_9SPHN</name>
<dbReference type="Proteomes" id="UP000306147">
    <property type="component" value="Unassembled WGS sequence"/>
</dbReference>
<organism evidence="2 3">
    <name type="scientific">Sphingomonas gei</name>
    <dbReference type="NCBI Taxonomy" id="1395960"/>
    <lineage>
        <taxon>Bacteria</taxon>
        <taxon>Pseudomonadati</taxon>
        <taxon>Pseudomonadota</taxon>
        <taxon>Alphaproteobacteria</taxon>
        <taxon>Sphingomonadales</taxon>
        <taxon>Sphingomonadaceae</taxon>
        <taxon>Sphingomonas</taxon>
    </lineage>
</organism>
<keyword evidence="3" id="KW-1185">Reference proteome</keyword>
<dbReference type="SUPFAM" id="SSF54909">
    <property type="entry name" value="Dimeric alpha+beta barrel"/>
    <property type="match status" value="1"/>
</dbReference>
<accession>A0A4S1XHZ2</accession>
<dbReference type="Pfam" id="PF11695">
    <property type="entry name" value="DUF3291"/>
    <property type="match status" value="1"/>
</dbReference>
<dbReference type="EMBL" id="SRXT01000001">
    <property type="protein sequence ID" value="TGX56269.1"/>
    <property type="molecule type" value="Genomic_DNA"/>
</dbReference>